<sequence length="87" mass="9847">MTKEELVSKLTAAVGDTPYGKELIEEAEKTFGDSEHKYGWDMKDRLDLRLAILKAYARIDKTFGKEARETADEDKIAIIDKALKAIE</sequence>
<dbReference type="KEGG" id="fro:AALO17_26160"/>
<proteinExistence type="predicted"/>
<protein>
    <submittedName>
        <fullName evidence="1">Uncharacterized protein</fullName>
    </submittedName>
</protein>
<dbReference type="Proteomes" id="UP000186758">
    <property type="component" value="Unassembled WGS sequence"/>
</dbReference>
<reference evidence="2 4" key="2">
    <citation type="submission" date="2016-11" db="EMBL/GenBank/DDBJ databases">
        <title>Description of two novel members of the family Erysipelotrichaceae: Ileibacterium lipovorans gen. nov., sp. nov. and Dubosiella newyorkensis, gen. nov., sp. nov.</title>
        <authorList>
            <person name="Cox L.M."/>
            <person name="Sohn J."/>
            <person name="Tyrrell K.L."/>
            <person name="Citron D.M."/>
            <person name="Lawson P.A."/>
            <person name="Patel N.B."/>
            <person name="Iizumi T."/>
            <person name="Perez-Perez G.I."/>
            <person name="Goldstein E.J."/>
            <person name="Blaser M.J."/>
        </authorList>
    </citation>
    <scope>NUCLEOTIDE SEQUENCE [LARGE SCALE GENOMIC DNA]</scope>
    <source>
        <strain evidence="2 4">NYU-BL-K8</strain>
    </source>
</reference>
<dbReference type="EMBL" id="CP011391">
    <property type="protein sequence ID" value="AMK55750.1"/>
    <property type="molecule type" value="Genomic_DNA"/>
</dbReference>
<dbReference type="GeneID" id="78479103"/>
<evidence type="ECO:0000313" key="2">
    <source>
        <dbReference type="EMBL" id="OLU45631.1"/>
    </source>
</evidence>
<accession>A0A140DYM3</accession>
<dbReference type="Proteomes" id="UP000069771">
    <property type="component" value="Chromosome"/>
</dbReference>
<dbReference type="NCBIfam" id="NF045479">
    <property type="entry name" value="FRAT_87_prot"/>
    <property type="match status" value="1"/>
</dbReference>
<keyword evidence="3" id="KW-1185">Reference proteome</keyword>
<dbReference type="EMBL" id="MPJZ01000046">
    <property type="protein sequence ID" value="OLU45631.1"/>
    <property type="molecule type" value="Genomic_DNA"/>
</dbReference>
<organism evidence="1 3">
    <name type="scientific">Faecalibaculum rodentium</name>
    <dbReference type="NCBI Taxonomy" id="1702221"/>
    <lineage>
        <taxon>Bacteria</taxon>
        <taxon>Bacillati</taxon>
        <taxon>Bacillota</taxon>
        <taxon>Erysipelotrichia</taxon>
        <taxon>Erysipelotrichales</taxon>
        <taxon>Erysipelotrichaceae</taxon>
        <taxon>Faecalibaculum</taxon>
    </lineage>
</organism>
<dbReference type="RefSeq" id="WP_067559740.1">
    <property type="nucleotide sequence ID" value="NZ_CAJTBG010000007.1"/>
</dbReference>
<dbReference type="AlphaFoldDB" id="A0A140DYM3"/>
<evidence type="ECO:0000313" key="4">
    <source>
        <dbReference type="Proteomes" id="UP000186758"/>
    </source>
</evidence>
<gene>
    <name evidence="1" type="ORF">AALO17_26160</name>
    <name evidence="2" type="ORF">BO223_04605</name>
</gene>
<evidence type="ECO:0000313" key="3">
    <source>
        <dbReference type="Proteomes" id="UP000069771"/>
    </source>
</evidence>
<reference evidence="1 3" key="1">
    <citation type="journal article" date="2016" name="Gut Pathog.">
        <title>Whole genome sequencing of "Faecalibaculum rodentium" ALO17, isolated from C57BL/6J laboratory mouse feces.</title>
        <authorList>
            <person name="Lim S."/>
            <person name="Chang D.H."/>
            <person name="Ahn S."/>
            <person name="Kim B.C."/>
        </authorList>
    </citation>
    <scope>NUCLEOTIDE SEQUENCE [LARGE SCALE GENOMIC DNA]</scope>
    <source>
        <strain evidence="1 3">Alo17</strain>
    </source>
</reference>
<name>A0A140DYM3_9FIRM</name>
<dbReference type="STRING" id="1702221.AALO17_26160"/>
<dbReference type="OrthoDB" id="1654455at2"/>
<evidence type="ECO:0000313" key="1">
    <source>
        <dbReference type="EMBL" id="AMK55750.1"/>
    </source>
</evidence>